<sequence>MSCYSLKDTINRFFSGCTVTQEECDRTAAEITGQAVEPVRLQGAFSYTVVAGKLLVQFRVPESLLDTKTLGLARKIYGDVVPACFNKGVVGPSPSLTVYVMDKIPGITYIEVPLATLQCIPWQEKTVSDYARFFANSWVNRLAKPPNSSEHSLADLQDKLDVLSRQLPSRFTGVISKICEELPTIFVPTYPLVLTHADLCEMNIIVDPKAGGITGVVDWAEAKVLPFGMSLWGLQSMLGIMNSKGWNYYKNSDRLESLFWDTFNEIAGMISNDEKHAMKTAERAGLVLRYGYTWEDGIFERPVTEQDSSIRYLDAFLHRLDD</sequence>
<keyword evidence="3" id="KW-1185">Reference proteome</keyword>
<dbReference type="InterPro" id="IPR051678">
    <property type="entry name" value="AGP_Transferase"/>
</dbReference>
<dbReference type="AlphaFoldDB" id="A0A9W9KNB0"/>
<evidence type="ECO:0000313" key="3">
    <source>
        <dbReference type="Proteomes" id="UP001141434"/>
    </source>
</evidence>
<comment type="caution">
    <text evidence="2">The sequence shown here is derived from an EMBL/GenBank/DDBJ whole genome shotgun (WGS) entry which is preliminary data.</text>
</comment>
<reference evidence="2" key="2">
    <citation type="journal article" date="2023" name="IMA Fungus">
        <title>Comparative genomic study of the Penicillium genus elucidates a diverse pangenome and 15 lateral gene transfer events.</title>
        <authorList>
            <person name="Petersen C."/>
            <person name="Sorensen T."/>
            <person name="Nielsen M.R."/>
            <person name="Sondergaard T.E."/>
            <person name="Sorensen J.L."/>
            <person name="Fitzpatrick D.A."/>
            <person name="Frisvad J.C."/>
            <person name="Nielsen K.L."/>
        </authorList>
    </citation>
    <scope>NUCLEOTIDE SEQUENCE</scope>
    <source>
        <strain evidence="2">IBT 34128</strain>
    </source>
</reference>
<dbReference type="RefSeq" id="XP_056515276.1">
    <property type="nucleotide sequence ID" value="XM_056652009.1"/>
</dbReference>
<dbReference type="Proteomes" id="UP001141434">
    <property type="component" value="Unassembled WGS sequence"/>
</dbReference>
<dbReference type="Pfam" id="PF01636">
    <property type="entry name" value="APH"/>
    <property type="match status" value="1"/>
</dbReference>
<dbReference type="PANTHER" id="PTHR21310">
    <property type="entry name" value="AMINOGLYCOSIDE PHOSPHOTRANSFERASE-RELATED-RELATED"/>
    <property type="match status" value="1"/>
</dbReference>
<organism evidence="2 3">
    <name type="scientific">Penicillium alfredii</name>
    <dbReference type="NCBI Taxonomy" id="1506179"/>
    <lineage>
        <taxon>Eukaryota</taxon>
        <taxon>Fungi</taxon>
        <taxon>Dikarya</taxon>
        <taxon>Ascomycota</taxon>
        <taxon>Pezizomycotina</taxon>
        <taxon>Eurotiomycetes</taxon>
        <taxon>Eurotiomycetidae</taxon>
        <taxon>Eurotiales</taxon>
        <taxon>Aspergillaceae</taxon>
        <taxon>Penicillium</taxon>
    </lineage>
</organism>
<dbReference type="EMBL" id="JAPMSZ010000002">
    <property type="protein sequence ID" value="KAJ5111797.1"/>
    <property type="molecule type" value="Genomic_DNA"/>
</dbReference>
<dbReference type="SUPFAM" id="SSF56112">
    <property type="entry name" value="Protein kinase-like (PK-like)"/>
    <property type="match status" value="1"/>
</dbReference>
<protein>
    <recommendedName>
        <fullName evidence="1">Aminoglycoside phosphotransferase domain-containing protein</fullName>
    </recommendedName>
</protein>
<feature type="domain" description="Aminoglycoside phosphotransferase" evidence="1">
    <location>
        <begin position="152"/>
        <end position="235"/>
    </location>
</feature>
<evidence type="ECO:0000313" key="2">
    <source>
        <dbReference type="EMBL" id="KAJ5111797.1"/>
    </source>
</evidence>
<dbReference type="InterPro" id="IPR002575">
    <property type="entry name" value="Aminoglycoside_PTrfase"/>
</dbReference>
<accession>A0A9W9KNB0</accession>
<dbReference type="PANTHER" id="PTHR21310:SF15">
    <property type="entry name" value="AMINOGLYCOSIDE PHOSPHOTRANSFERASE DOMAIN-CONTAINING PROTEIN"/>
    <property type="match status" value="1"/>
</dbReference>
<dbReference type="OrthoDB" id="5598852at2759"/>
<name>A0A9W9KNB0_9EURO</name>
<dbReference type="GeneID" id="81391177"/>
<evidence type="ECO:0000259" key="1">
    <source>
        <dbReference type="Pfam" id="PF01636"/>
    </source>
</evidence>
<gene>
    <name evidence="2" type="ORF">NUU61_001427</name>
</gene>
<dbReference type="Gene3D" id="3.90.1200.10">
    <property type="match status" value="1"/>
</dbReference>
<dbReference type="InterPro" id="IPR011009">
    <property type="entry name" value="Kinase-like_dom_sf"/>
</dbReference>
<reference evidence="2" key="1">
    <citation type="submission" date="2022-11" db="EMBL/GenBank/DDBJ databases">
        <authorList>
            <person name="Petersen C."/>
        </authorList>
    </citation>
    <scope>NUCLEOTIDE SEQUENCE</scope>
    <source>
        <strain evidence="2">IBT 34128</strain>
    </source>
</reference>
<proteinExistence type="predicted"/>